<dbReference type="InterPro" id="IPR036573">
    <property type="entry name" value="CBM_sf_5/12"/>
</dbReference>
<name>A0ABT8PJ72_9BURK</name>
<evidence type="ECO:0000259" key="2">
    <source>
        <dbReference type="SMART" id="SM00495"/>
    </source>
</evidence>
<dbReference type="SUPFAM" id="SSF88874">
    <property type="entry name" value="Receptor-binding domain of short tail fibre protein gp12"/>
    <property type="match status" value="1"/>
</dbReference>
<feature type="domain" description="Chitin-binding type-3" evidence="2">
    <location>
        <begin position="50"/>
        <end position="93"/>
    </location>
</feature>
<dbReference type="InterPro" id="IPR037053">
    <property type="entry name" value="Phage_tail_collar_dom_sf"/>
</dbReference>
<keyword evidence="4" id="KW-1185">Reference proteome</keyword>
<keyword evidence="1" id="KW-0378">Hydrolase</keyword>
<evidence type="ECO:0000313" key="4">
    <source>
        <dbReference type="Proteomes" id="UP001171606"/>
    </source>
</evidence>
<accession>A0ABT8PJ72</accession>
<dbReference type="CDD" id="cd19958">
    <property type="entry name" value="pyocin_knob"/>
    <property type="match status" value="1"/>
</dbReference>
<dbReference type="SMART" id="SM00495">
    <property type="entry name" value="ChtBD3"/>
    <property type="match status" value="1"/>
</dbReference>
<dbReference type="InterPro" id="IPR003610">
    <property type="entry name" value="CBM5/12"/>
</dbReference>
<sequence>MANLALEQNWIDGIYQLETTDPVVGGPDGIDNLQAKQLGARTNYLRRIGVPEWSADVEYQANAIVQYDGLIFRAAEPTTGQRPDQHGSIWKSVRVPTLAVGTSDDSAASTGFVHALLASRGMDGAAIPLPDNSNLNNVTTSGQYYAIGASNRPPQSAGTAGWLLITRHPTLTTYVVQSYIPSAASSQAVYVRRLANGVWDVWRELAFTDNLAMTGTPTAPTPAVGDNSTRVSTTAFVNAAVQAAISDAMPSTIGSIVFEARTSARAGYLKLNGAMLKRADYPALWSYALSSGAIVADADWGQGWNGCFSHGDGSTTFRIPELRGEFIRCWDDARGVDGNRGVGTYQGFLNAWHAHGASSSAVGDHAHSAWTDTQGHHSHYVNDPGHAHVIGLGSVGVYATAPGQGYGPHNGRANAVGSDGSGTGIWLNGDGSHGHNVGIGWAGAHAHDISIAGDGGGEARPRNIALLAMIRAY</sequence>
<comment type="caution">
    <text evidence="3">The sequence shown here is derived from an EMBL/GenBank/DDBJ whole genome shotgun (WGS) entry which is preliminary data.</text>
</comment>
<dbReference type="EMBL" id="JAUJSQ010000014">
    <property type="protein sequence ID" value="MDN7935188.1"/>
    <property type="molecule type" value="Genomic_DNA"/>
</dbReference>
<dbReference type="Gene3D" id="3.90.1340.10">
    <property type="entry name" value="Phage tail collar domain"/>
    <property type="match status" value="1"/>
</dbReference>
<dbReference type="Proteomes" id="UP001171606">
    <property type="component" value="Unassembled WGS sequence"/>
</dbReference>
<evidence type="ECO:0000256" key="1">
    <source>
        <dbReference type="ARBA" id="ARBA00022801"/>
    </source>
</evidence>
<dbReference type="CDD" id="cd12215">
    <property type="entry name" value="ChiC_BD"/>
    <property type="match status" value="1"/>
</dbReference>
<reference evidence="3" key="1">
    <citation type="submission" date="2023-07" db="EMBL/GenBank/DDBJ databases">
        <title>A collection of bacterial strains from the Burkholderia cepacia Research Laboratory and Repository.</title>
        <authorList>
            <person name="Lipuma J."/>
            <person name="Spilker T."/>
            <person name="Caverly L."/>
        </authorList>
    </citation>
    <scope>NUCLEOTIDE SEQUENCE</scope>
    <source>
        <strain evidence="3">AU42020</strain>
    </source>
</reference>
<proteinExistence type="predicted"/>
<gene>
    <name evidence="3" type="ORF">QZM52_28345</name>
</gene>
<evidence type="ECO:0000313" key="3">
    <source>
        <dbReference type="EMBL" id="MDN7935188.1"/>
    </source>
</evidence>
<dbReference type="RefSeq" id="WP_226288751.1">
    <property type="nucleotide sequence ID" value="NZ_JAUJSQ010000014.1"/>
</dbReference>
<protein>
    <recommendedName>
        <fullName evidence="2">Chitin-binding type-3 domain-containing protein</fullName>
    </recommendedName>
</protein>
<dbReference type="SUPFAM" id="SSF51055">
    <property type="entry name" value="Carbohydrate binding domain"/>
    <property type="match status" value="1"/>
</dbReference>
<organism evidence="3 4">
    <name type="scientific">Burkholderia metallica</name>
    <dbReference type="NCBI Taxonomy" id="488729"/>
    <lineage>
        <taxon>Bacteria</taxon>
        <taxon>Pseudomonadati</taxon>
        <taxon>Pseudomonadota</taxon>
        <taxon>Betaproteobacteria</taxon>
        <taxon>Burkholderiales</taxon>
        <taxon>Burkholderiaceae</taxon>
        <taxon>Burkholderia</taxon>
        <taxon>Burkholderia cepacia complex</taxon>
    </lineage>
</organism>
<dbReference type="Gene3D" id="2.10.10.20">
    <property type="entry name" value="Carbohydrate-binding module superfamily 5/12"/>
    <property type="match status" value="1"/>
</dbReference>